<evidence type="ECO:0000313" key="8">
    <source>
        <dbReference type="EMBL" id="SEF37506.1"/>
    </source>
</evidence>
<gene>
    <name evidence="8" type="ORF">SAMN05421837_11466</name>
</gene>
<dbReference type="InterPro" id="IPR017583">
    <property type="entry name" value="Tagatose/fructose_Pkinase"/>
</dbReference>
<dbReference type="RefSeq" id="WP_086678526.1">
    <property type="nucleotide sequence ID" value="NZ_FNUJ01000014.1"/>
</dbReference>
<feature type="domain" description="Carbohydrate kinase PfkB" evidence="7">
    <location>
        <begin position="13"/>
        <end position="291"/>
    </location>
</feature>
<reference evidence="9" key="1">
    <citation type="submission" date="2016-10" db="EMBL/GenBank/DDBJ databases">
        <authorList>
            <person name="Varghese N."/>
            <person name="Submissions S."/>
        </authorList>
    </citation>
    <scope>NUCLEOTIDE SEQUENCE [LARGE SCALE GENOMIC DNA]</scope>
    <source>
        <strain evidence="9">DSM 44654</strain>
    </source>
</reference>
<dbReference type="Gene3D" id="3.40.1190.20">
    <property type="match status" value="1"/>
</dbReference>
<evidence type="ECO:0000313" key="9">
    <source>
        <dbReference type="Proteomes" id="UP000198878"/>
    </source>
</evidence>
<dbReference type="InterPro" id="IPR011611">
    <property type="entry name" value="PfkB_dom"/>
</dbReference>
<dbReference type="PANTHER" id="PTHR46566">
    <property type="entry name" value="1-PHOSPHOFRUCTOKINASE-RELATED"/>
    <property type="match status" value="1"/>
</dbReference>
<dbReference type="PRINTS" id="PR00990">
    <property type="entry name" value="RIBOKINASE"/>
</dbReference>
<dbReference type="Proteomes" id="UP000198878">
    <property type="component" value="Unassembled WGS sequence"/>
</dbReference>
<name>A0A1H5RGK5_9PSEU</name>
<accession>A0A1H5RGK5</accession>
<dbReference type="GO" id="GO:0008443">
    <property type="term" value="F:phosphofructokinase activity"/>
    <property type="evidence" value="ECO:0007669"/>
    <property type="project" value="TreeGrafter"/>
</dbReference>
<dbReference type="GO" id="GO:0005524">
    <property type="term" value="F:ATP binding"/>
    <property type="evidence" value="ECO:0007669"/>
    <property type="project" value="UniProtKB-KW"/>
</dbReference>
<protein>
    <submittedName>
        <fullName evidence="8">1-phosphofructokinase/tagatose 6-phosphate kinase</fullName>
    </submittedName>
</protein>
<keyword evidence="5" id="KW-0067">ATP-binding</keyword>
<evidence type="ECO:0000256" key="1">
    <source>
        <dbReference type="ARBA" id="ARBA00010688"/>
    </source>
</evidence>
<evidence type="ECO:0000259" key="7">
    <source>
        <dbReference type="Pfam" id="PF00294"/>
    </source>
</evidence>
<keyword evidence="4 8" id="KW-0418">Kinase</keyword>
<dbReference type="SUPFAM" id="SSF53613">
    <property type="entry name" value="Ribokinase-like"/>
    <property type="match status" value="1"/>
</dbReference>
<sequence>MTRILTVTLNPAIDVTYRVAGLAVGETVRVTEVRSRAGGKGVNVAAVARQLGGDSLVLALSGRAEPDEFRAGLDRLGLPHRLVPALAAVRRTVAVVADDGVTTSLQERGTAVAAGTRDEVVAAFRAELAAGVGAVVISGSVPPGLGDEVPARLARLGAEAGVPVIADVSGAALRAAATTGSVLVPNRDELAELSGTRLDVLAAGRRLVRDGAAAVVATLGEEGVVAVTADREFVVRPVEKVVGNPTGAGDAAAAALARHLAAGVSTVDWPAALADVVATSAAAVRCPVAGEVDLEARAGWLDALAVKETA</sequence>
<proteinExistence type="inferred from homology"/>
<keyword evidence="2 6" id="KW-0808">Transferase</keyword>
<dbReference type="STRING" id="218821.SAMN05421837_11466"/>
<dbReference type="PIRSF" id="PIRSF000535">
    <property type="entry name" value="1PFK/6PFK/LacC"/>
    <property type="match status" value="1"/>
</dbReference>
<dbReference type="OrthoDB" id="9801219at2"/>
<evidence type="ECO:0000256" key="6">
    <source>
        <dbReference type="PIRNR" id="PIRNR000535"/>
    </source>
</evidence>
<dbReference type="GO" id="GO:0005829">
    <property type="term" value="C:cytosol"/>
    <property type="evidence" value="ECO:0007669"/>
    <property type="project" value="TreeGrafter"/>
</dbReference>
<evidence type="ECO:0000256" key="5">
    <source>
        <dbReference type="ARBA" id="ARBA00022840"/>
    </source>
</evidence>
<evidence type="ECO:0000256" key="2">
    <source>
        <dbReference type="ARBA" id="ARBA00022679"/>
    </source>
</evidence>
<comment type="similarity">
    <text evidence="1">Belongs to the carbohydrate kinase PfkB family.</text>
</comment>
<dbReference type="NCBIfam" id="TIGR03168">
    <property type="entry name" value="1-PFK"/>
    <property type="match status" value="1"/>
</dbReference>
<dbReference type="Pfam" id="PF00294">
    <property type="entry name" value="PfkB"/>
    <property type="match status" value="1"/>
</dbReference>
<evidence type="ECO:0000256" key="4">
    <source>
        <dbReference type="ARBA" id="ARBA00022777"/>
    </source>
</evidence>
<dbReference type="AlphaFoldDB" id="A0A1H5RGK5"/>
<dbReference type="InterPro" id="IPR002139">
    <property type="entry name" value="Ribo/fructo_kinase"/>
</dbReference>
<keyword evidence="3" id="KW-0547">Nucleotide-binding</keyword>
<dbReference type="InterPro" id="IPR029056">
    <property type="entry name" value="Ribokinase-like"/>
</dbReference>
<dbReference type="PANTHER" id="PTHR46566:SF5">
    <property type="entry name" value="1-PHOSPHOFRUCTOKINASE"/>
    <property type="match status" value="1"/>
</dbReference>
<organism evidence="8 9">
    <name type="scientific">Amycolatopsis pretoriensis</name>
    <dbReference type="NCBI Taxonomy" id="218821"/>
    <lineage>
        <taxon>Bacteria</taxon>
        <taxon>Bacillati</taxon>
        <taxon>Actinomycetota</taxon>
        <taxon>Actinomycetes</taxon>
        <taxon>Pseudonocardiales</taxon>
        <taxon>Pseudonocardiaceae</taxon>
        <taxon>Amycolatopsis</taxon>
    </lineage>
</organism>
<dbReference type="EMBL" id="FNUJ01000014">
    <property type="protein sequence ID" value="SEF37506.1"/>
    <property type="molecule type" value="Genomic_DNA"/>
</dbReference>
<evidence type="ECO:0000256" key="3">
    <source>
        <dbReference type="ARBA" id="ARBA00022741"/>
    </source>
</evidence>
<keyword evidence="9" id="KW-1185">Reference proteome</keyword>